<dbReference type="InterPro" id="IPR000643">
    <property type="entry name" value="Iodothyronine_deiodinase"/>
</dbReference>
<evidence type="ECO:0000313" key="4">
    <source>
        <dbReference type="Proteomes" id="UP000001593"/>
    </source>
</evidence>
<dbReference type="KEGG" id="nve:5516446"/>
<dbReference type="InParanoid" id="A7RVT4"/>
<dbReference type="FunFam" id="3.40.30.10:FF:000715">
    <property type="entry name" value="Iodothyronine deiodinase"/>
    <property type="match status" value="1"/>
</dbReference>
<protein>
    <recommendedName>
        <fullName evidence="1">Iodothyronine deiodinase</fullName>
    </recommendedName>
</protein>
<keyword evidence="1" id="KW-0560">Oxidoreductase</keyword>
<dbReference type="SUPFAM" id="SSF52833">
    <property type="entry name" value="Thioredoxin-like"/>
    <property type="match status" value="1"/>
</dbReference>
<dbReference type="eggNOG" id="ENOG502QUGZ">
    <property type="taxonomic scope" value="Eukaryota"/>
</dbReference>
<dbReference type="Proteomes" id="UP000001593">
    <property type="component" value="Unassembled WGS sequence"/>
</dbReference>
<keyword evidence="2" id="KW-0812">Transmembrane</keyword>
<dbReference type="OMA" id="DYSIANH"/>
<dbReference type="HOGENOM" id="CLU_089345_1_1_1"/>
<evidence type="ECO:0000256" key="1">
    <source>
        <dbReference type="RuleBase" id="RU000676"/>
    </source>
</evidence>
<dbReference type="GO" id="GO:0042446">
    <property type="term" value="P:hormone biosynthetic process"/>
    <property type="evidence" value="ECO:0007669"/>
    <property type="project" value="UniProtKB-KW"/>
</dbReference>
<evidence type="ECO:0000313" key="3">
    <source>
        <dbReference type="EMBL" id="EDO44508.1"/>
    </source>
</evidence>
<dbReference type="GO" id="GO:0004800">
    <property type="term" value="F:thyroxine 5'-deiodinase activity"/>
    <property type="evidence" value="ECO:0000318"/>
    <property type="project" value="GO_Central"/>
</dbReference>
<dbReference type="InterPro" id="IPR036249">
    <property type="entry name" value="Thioredoxin-like_sf"/>
</dbReference>
<dbReference type="FunCoup" id="A7RVT4">
    <property type="interactions" value="2"/>
</dbReference>
<dbReference type="EMBL" id="DS469544">
    <property type="protein sequence ID" value="EDO44508.1"/>
    <property type="molecule type" value="Genomic_DNA"/>
</dbReference>
<evidence type="ECO:0000256" key="2">
    <source>
        <dbReference type="SAM" id="Phobius"/>
    </source>
</evidence>
<dbReference type="PANTHER" id="PTHR11781">
    <property type="entry name" value="IODOTHYRONINE DEIODINASE"/>
    <property type="match status" value="1"/>
</dbReference>
<dbReference type="PhylomeDB" id="A7RVT4"/>
<name>A7RVT4_NEMVE</name>
<sequence>MLQSVRVALLFYAASALLVVGFGVLKLLQCFHCMERPLMRLFLFIATVEIRKDAYWANVFGWESLKAHLEMIQLELQREAVPGKIAPNPPLVSLDGKEKSHLLDHVRGSRPLIVNLGSCTCPVFMKRQSEFKKIVEEFMSVADFATVYIKEAHPSDEWKFEGNIEIQQPRTIQERCRAAQKLKELNKLHPSSRLLVDTMENLANKSFAGLPTRLYIIHDGRVQYAGGMGPTFYHTQDIMQWLAEYKKKSTRQRAKA</sequence>
<keyword evidence="2" id="KW-1133">Transmembrane helix</keyword>
<keyword evidence="2" id="KW-0472">Membrane</keyword>
<keyword evidence="1" id="KW-0893">Thyroid hormones biosynthesis</keyword>
<dbReference type="PANTHER" id="PTHR11781:SF22">
    <property type="entry name" value="TYPE I IODOTHYRONINE DEIODINASE"/>
    <property type="match status" value="1"/>
</dbReference>
<dbReference type="Gene3D" id="3.40.30.10">
    <property type="entry name" value="Glutaredoxin"/>
    <property type="match status" value="1"/>
</dbReference>
<gene>
    <name evidence="3" type="ORF">NEMVEDRAFT_v1g202870</name>
</gene>
<dbReference type="AlphaFoldDB" id="A7RVT4"/>
<keyword evidence="1" id="KW-0712">Selenocysteine</keyword>
<proteinExistence type="inferred from homology"/>
<dbReference type="GO" id="GO:0042403">
    <property type="term" value="P:thyroid hormone metabolic process"/>
    <property type="evidence" value="ECO:0000318"/>
    <property type="project" value="GO_Central"/>
</dbReference>
<accession>A7RVT4</accession>
<comment type="similarity">
    <text evidence="1">Belongs to the iodothyronine deiodinase family.</text>
</comment>
<dbReference type="Pfam" id="PF00837">
    <property type="entry name" value="T4_deiodinase"/>
    <property type="match status" value="1"/>
</dbReference>
<organism evidence="3 4">
    <name type="scientific">Nematostella vectensis</name>
    <name type="common">Starlet sea anemone</name>
    <dbReference type="NCBI Taxonomy" id="45351"/>
    <lineage>
        <taxon>Eukaryota</taxon>
        <taxon>Metazoa</taxon>
        <taxon>Cnidaria</taxon>
        <taxon>Anthozoa</taxon>
        <taxon>Hexacorallia</taxon>
        <taxon>Actiniaria</taxon>
        <taxon>Edwardsiidae</taxon>
        <taxon>Nematostella</taxon>
    </lineage>
</organism>
<comment type="function">
    <text evidence="1">Responsible for the deiodination of T4 (3,5,3',5'-tetraiodothyronine).</text>
</comment>
<dbReference type="OrthoDB" id="428577at2759"/>
<keyword evidence="4" id="KW-1185">Reference proteome</keyword>
<dbReference type="PIRSF" id="PIRSF001330">
    <property type="entry name" value="IOD"/>
    <property type="match status" value="1"/>
</dbReference>
<reference evidence="3 4" key="1">
    <citation type="journal article" date="2007" name="Science">
        <title>Sea anemone genome reveals ancestral eumetazoan gene repertoire and genomic organization.</title>
        <authorList>
            <person name="Putnam N.H."/>
            <person name="Srivastava M."/>
            <person name="Hellsten U."/>
            <person name="Dirks B."/>
            <person name="Chapman J."/>
            <person name="Salamov A."/>
            <person name="Terry A."/>
            <person name="Shapiro H."/>
            <person name="Lindquist E."/>
            <person name="Kapitonov V.V."/>
            <person name="Jurka J."/>
            <person name="Genikhovich G."/>
            <person name="Grigoriev I.V."/>
            <person name="Lucas S.M."/>
            <person name="Steele R.E."/>
            <person name="Finnerty J.R."/>
            <person name="Technau U."/>
            <person name="Martindale M.Q."/>
            <person name="Rokhsar D.S."/>
        </authorList>
    </citation>
    <scope>NUCLEOTIDE SEQUENCE [LARGE SCALE GENOMIC DNA]</scope>
    <source>
        <strain evidence="4">CH2 X CH6</strain>
    </source>
</reference>
<feature type="transmembrane region" description="Helical" evidence="2">
    <location>
        <begin position="7"/>
        <end position="28"/>
    </location>
</feature>